<dbReference type="InterPro" id="IPR001932">
    <property type="entry name" value="PPM-type_phosphatase-like_dom"/>
</dbReference>
<dbReference type="EMBL" id="CP073041">
    <property type="protein sequence ID" value="UXE62125.1"/>
    <property type="molecule type" value="Genomic_DNA"/>
</dbReference>
<accession>A0A977PY51</accession>
<dbReference type="Pfam" id="PF13672">
    <property type="entry name" value="PP2C_2"/>
    <property type="match status" value="1"/>
</dbReference>
<evidence type="ECO:0000313" key="2">
    <source>
        <dbReference type="EMBL" id="UXE62125.1"/>
    </source>
</evidence>
<proteinExistence type="predicted"/>
<evidence type="ECO:0000259" key="1">
    <source>
        <dbReference type="Pfam" id="PF13672"/>
    </source>
</evidence>
<dbReference type="SUPFAM" id="SSF81606">
    <property type="entry name" value="PP2C-like"/>
    <property type="match status" value="1"/>
</dbReference>
<dbReference type="Gene3D" id="3.60.40.10">
    <property type="entry name" value="PPM-type phosphatase domain"/>
    <property type="match status" value="1"/>
</dbReference>
<sequence length="265" mass="29700">MAQIYPWKAIARSVIGSGHQEQQIPCQDYSQYQLLDSGNIIIGAVADGAGSAFLSHVGAEIAVKSALAYLQQWHDFRQRHASFSPSELSEPQLTHFFSKLIQRIQRTLERQSQLLDCPLSALATTLLVFAANQEGAIAMQIGDGFLLVRPRGEDYQLLFRPDKGEFINETTFVTSATALDFLQVSICPKPLEFICAATDGLEKVAIKYSDWSPFPPFFKPLETFLQETPDPEAEANYLEQFLNSERLNHRTQDDKTLLLCLSVIE</sequence>
<name>A0A977PY51_9CYAN</name>
<dbReference type="AlphaFoldDB" id="A0A977PY51"/>
<dbReference type="KEGG" id="wna:KA717_04520"/>
<dbReference type="InterPro" id="IPR036457">
    <property type="entry name" value="PPM-type-like_dom_sf"/>
</dbReference>
<feature type="domain" description="PPM-type phosphatase" evidence="1">
    <location>
        <begin position="15"/>
        <end position="242"/>
    </location>
</feature>
<gene>
    <name evidence="2" type="ORF">KA717_04520</name>
</gene>
<dbReference type="Proteomes" id="UP001065613">
    <property type="component" value="Chromosome"/>
</dbReference>
<reference evidence="2" key="1">
    <citation type="submission" date="2021-04" db="EMBL/GenBank/DDBJ databases">
        <title>Genome sequence of Woronichinia naegeliana from Washington state freshwater lake bloom.</title>
        <authorList>
            <person name="Dreher T.W."/>
        </authorList>
    </citation>
    <scope>NUCLEOTIDE SEQUENCE</scope>
    <source>
        <strain evidence="2">WA131</strain>
    </source>
</reference>
<protein>
    <submittedName>
        <fullName evidence="2">Protein phosphatase 2C domain-containing protein</fullName>
    </submittedName>
</protein>
<organism evidence="2">
    <name type="scientific">Woronichinia naegeliana WA131</name>
    <dbReference type="NCBI Taxonomy" id="2824559"/>
    <lineage>
        <taxon>Bacteria</taxon>
        <taxon>Bacillati</taxon>
        <taxon>Cyanobacteriota</taxon>
        <taxon>Cyanophyceae</taxon>
        <taxon>Synechococcales</taxon>
        <taxon>Coelosphaeriaceae</taxon>
        <taxon>Woronichinia</taxon>
    </lineage>
</organism>